<dbReference type="EMBL" id="BARW01012834">
    <property type="protein sequence ID" value="GAI73792.1"/>
    <property type="molecule type" value="Genomic_DNA"/>
</dbReference>
<reference evidence="1" key="1">
    <citation type="journal article" date="2014" name="Front. Microbiol.">
        <title>High frequency of phylogenetically diverse reductive dehalogenase-homologous genes in deep subseafloor sedimentary metagenomes.</title>
        <authorList>
            <person name="Kawai M."/>
            <person name="Futagami T."/>
            <person name="Toyoda A."/>
            <person name="Takaki Y."/>
            <person name="Nishi S."/>
            <person name="Hori S."/>
            <person name="Arai W."/>
            <person name="Tsubouchi T."/>
            <person name="Morono Y."/>
            <person name="Uchiyama I."/>
            <person name="Ito T."/>
            <person name="Fujiyama A."/>
            <person name="Inagaki F."/>
            <person name="Takami H."/>
        </authorList>
    </citation>
    <scope>NUCLEOTIDE SEQUENCE</scope>
    <source>
        <strain evidence="1">Expedition CK06-06</strain>
    </source>
</reference>
<gene>
    <name evidence="1" type="ORF">S12H4_23928</name>
</gene>
<organism evidence="1">
    <name type="scientific">marine sediment metagenome</name>
    <dbReference type="NCBI Taxonomy" id="412755"/>
    <lineage>
        <taxon>unclassified sequences</taxon>
        <taxon>metagenomes</taxon>
        <taxon>ecological metagenomes</taxon>
    </lineage>
</organism>
<dbReference type="InterPro" id="IPR054333">
    <property type="entry name" value="REase-ARP-assoc"/>
</dbReference>
<comment type="caution">
    <text evidence="1">The sequence shown here is derived from an EMBL/GenBank/DDBJ whole genome shotgun (WGS) entry which is preliminary data.</text>
</comment>
<evidence type="ECO:0000313" key="1">
    <source>
        <dbReference type="EMBL" id="GAI73792.1"/>
    </source>
</evidence>
<protein>
    <submittedName>
        <fullName evidence="1">Uncharacterized protein</fullName>
    </submittedName>
</protein>
<accession>X1QYY4</accession>
<name>X1QYY4_9ZZZZ</name>
<proteinExistence type="predicted"/>
<sequence>MTGYIICVNYQLVRNILAACVRPAGSVLPEKGHVVLICDERNPVFQKGGKGYTAFENTKEALHEPHLLRKCSWQRIANHLRNKNDFSWLVDQLGLKYGL</sequence>
<dbReference type="Pfam" id="PF22558">
    <property type="entry name" value="REase-ARP"/>
    <property type="match status" value="1"/>
</dbReference>
<dbReference type="AlphaFoldDB" id="X1QYY4"/>